<dbReference type="InterPro" id="IPR036890">
    <property type="entry name" value="HATPase_C_sf"/>
</dbReference>
<dbReference type="Pfam" id="PF13581">
    <property type="entry name" value="HATPase_c_2"/>
    <property type="match status" value="1"/>
</dbReference>
<protein>
    <recommendedName>
        <fullName evidence="3">Histidine kinase/HSP90-like ATPase domain-containing protein</fullName>
    </recommendedName>
</protein>
<dbReference type="EMBL" id="BAAATR010000050">
    <property type="protein sequence ID" value="GAA2274735.1"/>
    <property type="molecule type" value="Genomic_DNA"/>
</dbReference>
<gene>
    <name evidence="4" type="ORF">GCM10010430_70920</name>
</gene>
<keyword evidence="5" id="KW-1185">Reference proteome</keyword>
<dbReference type="PANTHER" id="PTHR35526">
    <property type="entry name" value="ANTI-SIGMA-F FACTOR RSBW-RELATED"/>
    <property type="match status" value="1"/>
</dbReference>
<reference evidence="4 5" key="1">
    <citation type="journal article" date="2019" name="Int. J. Syst. Evol. Microbiol.">
        <title>The Global Catalogue of Microorganisms (GCM) 10K type strain sequencing project: providing services to taxonomists for standard genome sequencing and annotation.</title>
        <authorList>
            <consortium name="The Broad Institute Genomics Platform"/>
            <consortium name="The Broad Institute Genome Sequencing Center for Infectious Disease"/>
            <person name="Wu L."/>
            <person name="Ma J."/>
        </authorList>
    </citation>
    <scope>NUCLEOTIDE SEQUENCE [LARGE SCALE GENOMIC DNA]</scope>
    <source>
        <strain evidence="4 5">JCM 7356</strain>
    </source>
</reference>
<dbReference type="CDD" id="cd16936">
    <property type="entry name" value="HATPase_RsbW-like"/>
    <property type="match status" value="1"/>
</dbReference>
<dbReference type="InterPro" id="IPR050267">
    <property type="entry name" value="Anti-sigma-factor_SerPK"/>
</dbReference>
<evidence type="ECO:0000256" key="1">
    <source>
        <dbReference type="ARBA" id="ARBA00022527"/>
    </source>
</evidence>
<proteinExistence type="predicted"/>
<sequence length="156" mass="16478">MGRLPPGRRPPDAPGLVSTATAPAPVTEKPSVAHLPYRPESASAARRLIRDKLAEWGLDELIDDAQLIASELVGNAAKTGCLLRMTFEVTRITATAVRISVTDGSRVLPVLIDASLSAEGGRGLALVHQLTKGRWGSTLEPLGKTVHADLQMRGAS</sequence>
<organism evidence="4 5">
    <name type="scientific">Kitasatospora cystarginea</name>
    <dbReference type="NCBI Taxonomy" id="58350"/>
    <lineage>
        <taxon>Bacteria</taxon>
        <taxon>Bacillati</taxon>
        <taxon>Actinomycetota</taxon>
        <taxon>Actinomycetes</taxon>
        <taxon>Kitasatosporales</taxon>
        <taxon>Streptomycetaceae</taxon>
        <taxon>Kitasatospora</taxon>
    </lineage>
</organism>
<feature type="domain" description="Histidine kinase/HSP90-like ATPase" evidence="3">
    <location>
        <begin position="36"/>
        <end position="132"/>
    </location>
</feature>
<accession>A0ABN3EXM4</accession>
<evidence type="ECO:0000313" key="5">
    <source>
        <dbReference type="Proteomes" id="UP001500305"/>
    </source>
</evidence>
<dbReference type="PANTHER" id="PTHR35526:SF3">
    <property type="entry name" value="ANTI-SIGMA-F FACTOR RSBW"/>
    <property type="match status" value="1"/>
</dbReference>
<evidence type="ECO:0000256" key="2">
    <source>
        <dbReference type="SAM" id="MobiDB-lite"/>
    </source>
</evidence>
<keyword evidence="1" id="KW-0418">Kinase</keyword>
<keyword evidence="1" id="KW-0723">Serine/threonine-protein kinase</keyword>
<dbReference type="InterPro" id="IPR003594">
    <property type="entry name" value="HATPase_dom"/>
</dbReference>
<keyword evidence="1" id="KW-0808">Transferase</keyword>
<dbReference type="Proteomes" id="UP001500305">
    <property type="component" value="Unassembled WGS sequence"/>
</dbReference>
<comment type="caution">
    <text evidence="4">The sequence shown here is derived from an EMBL/GenBank/DDBJ whole genome shotgun (WGS) entry which is preliminary data.</text>
</comment>
<name>A0ABN3EXM4_9ACTN</name>
<dbReference type="Gene3D" id="3.30.565.10">
    <property type="entry name" value="Histidine kinase-like ATPase, C-terminal domain"/>
    <property type="match status" value="1"/>
</dbReference>
<evidence type="ECO:0000313" key="4">
    <source>
        <dbReference type="EMBL" id="GAA2274735.1"/>
    </source>
</evidence>
<evidence type="ECO:0000259" key="3">
    <source>
        <dbReference type="Pfam" id="PF13581"/>
    </source>
</evidence>
<feature type="region of interest" description="Disordered" evidence="2">
    <location>
        <begin position="1"/>
        <end position="22"/>
    </location>
</feature>